<dbReference type="GO" id="GO:0004365">
    <property type="term" value="F:glyceraldehyde-3-phosphate dehydrogenase (NAD+) (phosphorylating) activity"/>
    <property type="evidence" value="ECO:0007669"/>
    <property type="project" value="UniProtKB-EC"/>
</dbReference>
<accession>A0A3C1KNQ6</accession>
<feature type="non-terminal residue" evidence="1">
    <location>
        <position position="65"/>
    </location>
</feature>
<proteinExistence type="predicted"/>
<gene>
    <name evidence="1" type="ORF">DCP75_10455</name>
</gene>
<dbReference type="EMBL" id="DMND01000141">
    <property type="protein sequence ID" value="HAN28118.1"/>
    <property type="molecule type" value="Genomic_DNA"/>
</dbReference>
<keyword evidence="1" id="KW-0560">Oxidoreductase</keyword>
<organism evidence="1 2">
    <name type="scientific">Haliea salexigens</name>
    <dbReference type="NCBI Taxonomy" id="287487"/>
    <lineage>
        <taxon>Bacteria</taxon>
        <taxon>Pseudomonadati</taxon>
        <taxon>Pseudomonadota</taxon>
        <taxon>Gammaproteobacteria</taxon>
        <taxon>Cellvibrionales</taxon>
        <taxon>Halieaceae</taxon>
        <taxon>Haliea</taxon>
    </lineage>
</organism>
<dbReference type="PANTHER" id="PTHR43454">
    <property type="entry name" value="GLYCERALDEHYDE-3-PHOSPHATE DEHYDROGENASE"/>
    <property type="match status" value="1"/>
</dbReference>
<dbReference type="Proteomes" id="UP000259273">
    <property type="component" value="Unassembled WGS sequence"/>
</dbReference>
<evidence type="ECO:0000313" key="1">
    <source>
        <dbReference type="EMBL" id="HAN28118.1"/>
    </source>
</evidence>
<dbReference type="SUPFAM" id="SSF51735">
    <property type="entry name" value="NAD(P)-binding Rossmann-fold domains"/>
    <property type="match status" value="1"/>
</dbReference>
<name>A0A3C1KNQ6_9GAMM</name>
<sequence>IGARPEPGHAPVDVVLYGFGRIGRLMARILIDKTDGGESLRLRAVVVRKGSAPDDLVKRASLLRR</sequence>
<dbReference type="AlphaFoldDB" id="A0A3C1KNQ6"/>
<dbReference type="InterPro" id="IPR036291">
    <property type="entry name" value="NAD(P)-bd_dom_sf"/>
</dbReference>
<protein>
    <submittedName>
        <fullName evidence="1">Glyceraldehyde-3-phosphate dehydrogenase</fullName>
        <ecNumber evidence="1">1.2.1.12</ecNumber>
    </submittedName>
</protein>
<comment type="caution">
    <text evidence="1">The sequence shown here is derived from an EMBL/GenBank/DDBJ whole genome shotgun (WGS) entry which is preliminary data.</text>
</comment>
<evidence type="ECO:0000313" key="2">
    <source>
        <dbReference type="Proteomes" id="UP000259273"/>
    </source>
</evidence>
<feature type="non-terminal residue" evidence="1">
    <location>
        <position position="1"/>
    </location>
</feature>
<dbReference type="EC" id="1.2.1.12" evidence="1"/>
<dbReference type="PANTHER" id="PTHR43454:SF1">
    <property type="entry name" value="GLYCERALDEHYDE 3-PHOSPHATE DEHYDROGENASE NAD(P) BINDING DOMAIN-CONTAINING PROTEIN"/>
    <property type="match status" value="1"/>
</dbReference>
<reference evidence="1 2" key="1">
    <citation type="journal article" date="2018" name="Nat. Biotechnol.">
        <title>A standardized bacterial taxonomy based on genome phylogeny substantially revises the tree of life.</title>
        <authorList>
            <person name="Parks D.H."/>
            <person name="Chuvochina M."/>
            <person name="Waite D.W."/>
            <person name="Rinke C."/>
            <person name="Skarshewski A."/>
            <person name="Chaumeil P.A."/>
            <person name="Hugenholtz P."/>
        </authorList>
    </citation>
    <scope>NUCLEOTIDE SEQUENCE [LARGE SCALE GENOMIC DNA]</scope>
    <source>
        <strain evidence="1">UBA9158</strain>
    </source>
</reference>